<feature type="chain" id="PRO_5016657742" evidence="1">
    <location>
        <begin position="25"/>
        <end position="258"/>
    </location>
</feature>
<dbReference type="Proteomes" id="UP000250434">
    <property type="component" value="Chromosome"/>
</dbReference>
<sequence length="258" mass="27612">MRSTIKLFVLATLTTASSLLPAEAAQPKFPLPTPGGPAPIVEPDVAGPENIDNLDVTVRPDGGTRDGIEIFYDRTSRTATGEKPAAMRQFVFLFDKSIRFNPEAFPTCDRATFEAGGPQACPPGSKVGSGQADLYPSTVAEVAVFNTKYANGLRGVLITIPAGGLVLENTFEPVVGKYRADYRWGSDELANPSTQPPGERAATTRFRVSFGATITEGGRTHSFAETSAKPGKPLNFGLWSHFVTGQVALPTDRTPRPW</sequence>
<dbReference type="RefSeq" id="WP_113694902.1">
    <property type="nucleotide sequence ID" value="NZ_CP015163.1"/>
</dbReference>
<dbReference type="AlphaFoldDB" id="A0A344LC92"/>
<dbReference type="KEGG" id="aab:A4R43_26880"/>
<dbReference type="EMBL" id="CP015163">
    <property type="protein sequence ID" value="AXB45666.1"/>
    <property type="molecule type" value="Genomic_DNA"/>
</dbReference>
<protein>
    <submittedName>
        <fullName evidence="2">Uncharacterized protein</fullName>
    </submittedName>
</protein>
<proteinExistence type="predicted"/>
<gene>
    <name evidence="2" type="ORF">A4R43_26880</name>
</gene>
<evidence type="ECO:0000313" key="2">
    <source>
        <dbReference type="EMBL" id="AXB45666.1"/>
    </source>
</evidence>
<keyword evidence="1" id="KW-0732">Signal</keyword>
<dbReference type="OrthoDB" id="4539419at2"/>
<reference evidence="2 3" key="1">
    <citation type="submission" date="2016-04" db="EMBL/GenBank/DDBJ databases">
        <title>Complete genome sequence and analysis of deep-sea sediment isolate, Amycolatopsis sp. WP1.</title>
        <authorList>
            <person name="Wang H."/>
            <person name="Chen S."/>
            <person name="Wu Q."/>
        </authorList>
    </citation>
    <scope>NUCLEOTIDE SEQUENCE [LARGE SCALE GENOMIC DNA]</scope>
    <source>
        <strain evidence="2 3">WP1</strain>
    </source>
</reference>
<evidence type="ECO:0000256" key="1">
    <source>
        <dbReference type="SAM" id="SignalP"/>
    </source>
</evidence>
<keyword evidence="3" id="KW-1185">Reference proteome</keyword>
<feature type="signal peptide" evidence="1">
    <location>
        <begin position="1"/>
        <end position="24"/>
    </location>
</feature>
<organism evidence="2 3">
    <name type="scientific">Amycolatopsis albispora</name>
    <dbReference type="NCBI Taxonomy" id="1804986"/>
    <lineage>
        <taxon>Bacteria</taxon>
        <taxon>Bacillati</taxon>
        <taxon>Actinomycetota</taxon>
        <taxon>Actinomycetes</taxon>
        <taxon>Pseudonocardiales</taxon>
        <taxon>Pseudonocardiaceae</taxon>
        <taxon>Amycolatopsis</taxon>
    </lineage>
</organism>
<evidence type="ECO:0000313" key="3">
    <source>
        <dbReference type="Proteomes" id="UP000250434"/>
    </source>
</evidence>
<name>A0A344LC92_9PSEU</name>
<accession>A0A344LC92</accession>